<dbReference type="EMBL" id="CP024621">
    <property type="protein sequence ID" value="QHD49139.1"/>
    <property type="molecule type" value="Genomic_DNA"/>
</dbReference>
<dbReference type="KEGG" id="hmd:CTT34_05235"/>
<accession>A0A857GIN6</accession>
<evidence type="ECO:0000313" key="2">
    <source>
        <dbReference type="Proteomes" id="UP000463949"/>
    </source>
</evidence>
<protein>
    <submittedName>
        <fullName evidence="1">Uncharacterized protein</fullName>
    </submittedName>
</protein>
<name>A0A857GIN6_9GAMM</name>
<organism evidence="1 2">
    <name type="scientific">Vreelandella aquamarina</name>
    <dbReference type="NCBI Taxonomy" id="77097"/>
    <lineage>
        <taxon>Bacteria</taxon>
        <taxon>Pseudomonadati</taxon>
        <taxon>Pseudomonadota</taxon>
        <taxon>Gammaproteobacteria</taxon>
        <taxon>Oceanospirillales</taxon>
        <taxon>Halomonadaceae</taxon>
        <taxon>Vreelandella</taxon>
    </lineage>
</organism>
<dbReference type="RefSeq" id="WP_159341502.1">
    <property type="nucleotide sequence ID" value="NZ_CP024621.1"/>
</dbReference>
<dbReference type="Proteomes" id="UP000463949">
    <property type="component" value="Chromosome"/>
</dbReference>
<reference evidence="1 2" key="1">
    <citation type="submission" date="2017-10" db="EMBL/GenBank/DDBJ databases">
        <title>Coral associated bacteria.</title>
        <authorList>
            <person name="Wang X."/>
        </authorList>
    </citation>
    <scope>NUCLEOTIDE SEQUENCE [LARGE SCALE GENOMIC DNA]</scope>
    <source>
        <strain evidence="1 2">SCSIO 43005</strain>
    </source>
</reference>
<sequence>MHSVSLYHMRAFNKHKKYDDGSNYAPLDDVNGKDIVDIFKAFADELTKDDFEVSEEDKTVISFQQPNVSAGGRCIWGVINTGEFGNKGNIQDYRTGKLSYAKKPNDADVKEIFYLLFSPEKKNEAIFVLHNISGNGIKTILDKKFGNRFKAQTKLNLQFNPVAYEKAVEQWLQGQVKEIRAINFTPFSDKTDALPGMGHKQAILVLKPERNRSFGKFLNFRKGERSEAIEFLETNCKDLKAVVAIDGKERVFRIGGNRQNPVFRLDLGEEVTVEHGVPDFNEMYEWAVGVVNDICAKVYPGMGVKLCLEK</sequence>
<dbReference type="OrthoDB" id="6843073at2"/>
<evidence type="ECO:0000313" key="1">
    <source>
        <dbReference type="EMBL" id="QHD49139.1"/>
    </source>
</evidence>
<gene>
    <name evidence="1" type="ORF">CTT34_05235</name>
</gene>
<dbReference type="AlphaFoldDB" id="A0A857GIN6"/>
<proteinExistence type="predicted"/>